<dbReference type="AlphaFoldDB" id="A0A8J4TZ62"/>
<sequence length="78" mass="8987">MGEGDEKRRKETYSLNGSLSCKSFSDNHKATNLNPDDAMWVWLRVERSKSGWRSLLCQLHRHLPIIRISQLMDAEDAG</sequence>
<gene>
    <name evidence="1" type="primary">dan</name>
    <name evidence="1" type="ORF">DAT39_008937</name>
</gene>
<protein>
    <submittedName>
        <fullName evidence="1">GDSL esterase/lipase</fullName>
    </submittedName>
</protein>
<comment type="caution">
    <text evidence="1">The sequence shown here is derived from an EMBL/GenBank/DDBJ whole genome shotgun (WGS) entry which is preliminary data.</text>
</comment>
<evidence type="ECO:0000313" key="2">
    <source>
        <dbReference type="Proteomes" id="UP000727407"/>
    </source>
</evidence>
<accession>A0A8J4TZ62</accession>
<evidence type="ECO:0000313" key="1">
    <source>
        <dbReference type="EMBL" id="KAF5901309.1"/>
    </source>
</evidence>
<name>A0A8J4TZ62_CLAMG</name>
<keyword evidence="2" id="KW-1185">Reference proteome</keyword>
<organism evidence="1 2">
    <name type="scientific">Clarias magur</name>
    <name type="common">Asian catfish</name>
    <name type="synonym">Macropteronotus magur</name>
    <dbReference type="NCBI Taxonomy" id="1594786"/>
    <lineage>
        <taxon>Eukaryota</taxon>
        <taxon>Metazoa</taxon>
        <taxon>Chordata</taxon>
        <taxon>Craniata</taxon>
        <taxon>Vertebrata</taxon>
        <taxon>Euteleostomi</taxon>
        <taxon>Actinopterygii</taxon>
        <taxon>Neopterygii</taxon>
        <taxon>Teleostei</taxon>
        <taxon>Ostariophysi</taxon>
        <taxon>Siluriformes</taxon>
        <taxon>Clariidae</taxon>
        <taxon>Clarias</taxon>
    </lineage>
</organism>
<dbReference type="EMBL" id="QNUK01000115">
    <property type="protein sequence ID" value="KAF5901309.1"/>
    <property type="molecule type" value="Genomic_DNA"/>
</dbReference>
<proteinExistence type="predicted"/>
<dbReference type="Proteomes" id="UP000727407">
    <property type="component" value="Unassembled WGS sequence"/>
</dbReference>
<reference evidence="1" key="1">
    <citation type="submission" date="2020-07" db="EMBL/GenBank/DDBJ databases">
        <title>Clarias magur genome sequencing, assembly and annotation.</title>
        <authorList>
            <person name="Kushwaha B."/>
            <person name="Kumar R."/>
            <person name="Das P."/>
            <person name="Joshi C.G."/>
            <person name="Kumar D."/>
            <person name="Nagpure N.S."/>
            <person name="Pandey M."/>
            <person name="Agarwal S."/>
            <person name="Srivastava S."/>
            <person name="Singh M."/>
            <person name="Sahoo L."/>
            <person name="Jayasankar P."/>
            <person name="Meher P.K."/>
            <person name="Koringa P.G."/>
            <person name="Iquebal M.A."/>
            <person name="Das S.P."/>
            <person name="Bit A."/>
            <person name="Patnaik S."/>
            <person name="Patel N."/>
            <person name="Shah T.M."/>
            <person name="Hinsu A."/>
            <person name="Jena J.K."/>
        </authorList>
    </citation>
    <scope>NUCLEOTIDE SEQUENCE</scope>
    <source>
        <strain evidence="1">CIFAMagur01</strain>
        <tissue evidence="1">Testis</tissue>
    </source>
</reference>